<evidence type="ECO:0000259" key="5">
    <source>
        <dbReference type="PROSITE" id="PS50846"/>
    </source>
</evidence>
<evidence type="ECO:0000313" key="6">
    <source>
        <dbReference type="EMBL" id="KAK1306947.1"/>
    </source>
</evidence>
<dbReference type="PANTHER" id="PTHR46195:SF10">
    <property type="entry name" value="HEAVY METAL-ASSOCIATED DOMAIN CONTAINING PROTEIN, EXPRESSED"/>
    <property type="match status" value="1"/>
</dbReference>
<proteinExistence type="inferred from homology"/>
<feature type="region of interest" description="Disordered" evidence="4">
    <location>
        <begin position="1"/>
        <end position="32"/>
    </location>
</feature>
<keyword evidence="1" id="KW-0479">Metal-binding</keyword>
<comment type="caution">
    <text evidence="6">The sequence shown here is derived from an EMBL/GenBank/DDBJ whole genome shotgun (WGS) entry which is preliminary data.</text>
</comment>
<dbReference type="EMBL" id="JAUJYO010000010">
    <property type="protein sequence ID" value="KAK1306947.1"/>
    <property type="molecule type" value="Genomic_DNA"/>
</dbReference>
<dbReference type="InterPro" id="IPR044577">
    <property type="entry name" value="HIPP4/7/8/17/18/19"/>
</dbReference>
<dbReference type="Pfam" id="PF00403">
    <property type="entry name" value="HMA"/>
    <property type="match status" value="2"/>
</dbReference>
<dbReference type="AlphaFoldDB" id="A0AAV9E1E3"/>
<feature type="compositionally biased region" description="Basic and acidic residues" evidence="4">
    <location>
        <begin position="104"/>
        <end position="121"/>
    </location>
</feature>
<dbReference type="Proteomes" id="UP001180020">
    <property type="component" value="Unassembled WGS sequence"/>
</dbReference>
<reference evidence="6" key="2">
    <citation type="submission" date="2023-06" db="EMBL/GenBank/DDBJ databases">
        <authorList>
            <person name="Ma L."/>
            <person name="Liu K.-W."/>
            <person name="Li Z."/>
            <person name="Hsiao Y.-Y."/>
            <person name="Qi Y."/>
            <person name="Fu T."/>
            <person name="Tang G."/>
            <person name="Zhang D."/>
            <person name="Sun W.-H."/>
            <person name="Liu D.-K."/>
            <person name="Li Y."/>
            <person name="Chen G.-Z."/>
            <person name="Liu X.-D."/>
            <person name="Liao X.-Y."/>
            <person name="Jiang Y.-T."/>
            <person name="Yu X."/>
            <person name="Hao Y."/>
            <person name="Huang J."/>
            <person name="Zhao X.-W."/>
            <person name="Ke S."/>
            <person name="Chen Y.-Y."/>
            <person name="Wu W.-L."/>
            <person name="Hsu J.-L."/>
            <person name="Lin Y.-F."/>
            <person name="Huang M.-D."/>
            <person name="Li C.-Y."/>
            <person name="Huang L."/>
            <person name="Wang Z.-W."/>
            <person name="Zhao X."/>
            <person name="Zhong W.-Y."/>
            <person name="Peng D.-H."/>
            <person name="Ahmad S."/>
            <person name="Lan S."/>
            <person name="Zhang J.-S."/>
            <person name="Tsai W.-C."/>
            <person name="Van De Peer Y."/>
            <person name="Liu Z.-J."/>
        </authorList>
    </citation>
    <scope>NUCLEOTIDE SEQUENCE</scope>
    <source>
        <strain evidence="6">CP</strain>
        <tissue evidence="6">Leaves</tissue>
    </source>
</reference>
<keyword evidence="2" id="KW-0449">Lipoprotein</keyword>
<feature type="region of interest" description="Disordered" evidence="4">
    <location>
        <begin position="83"/>
        <end position="125"/>
    </location>
</feature>
<comment type="similarity">
    <text evidence="3">Belongs to the HIPP family.</text>
</comment>
<dbReference type="Gene3D" id="3.30.70.100">
    <property type="match status" value="2"/>
</dbReference>
<dbReference type="InterPro" id="IPR006121">
    <property type="entry name" value="HMA_dom"/>
</dbReference>
<evidence type="ECO:0000256" key="3">
    <source>
        <dbReference type="ARBA" id="ARBA00024045"/>
    </source>
</evidence>
<evidence type="ECO:0000313" key="7">
    <source>
        <dbReference type="Proteomes" id="UP001180020"/>
    </source>
</evidence>
<sequence length="262" mass="30187">MGEEQKEEEKKEEEKKAEATEEKKEEPPPPEEIILRVYMHCEGCARKVARSLRGFEGVEDVKTDSKTHRVVVKGKTADPVKVCERIQKKTGRKTEILSPLPKPPPEEEKKEEPQEEKKEEPPQPITVVLKVRMHCEACAQVLQKRIKKMEGVESVVTDVPNSQVIVKGFVDPEALVEKVHRRTRKHASVVKDEEKKAEESKKAEEGEKKAEEKAEEGKGDSEEEKKEELKKMEYWPPKYYMDQYVYSPQLFSDENPNSCSVM</sequence>
<dbReference type="PROSITE" id="PS50846">
    <property type="entry name" value="HMA_2"/>
    <property type="match status" value="2"/>
</dbReference>
<dbReference type="InterPro" id="IPR036163">
    <property type="entry name" value="HMA_dom_sf"/>
</dbReference>
<keyword evidence="7" id="KW-1185">Reference proteome</keyword>
<keyword evidence="2" id="KW-0636">Prenylation</keyword>
<feature type="domain" description="HMA" evidence="5">
    <location>
        <begin position="30"/>
        <end position="94"/>
    </location>
</feature>
<gene>
    <name evidence="6" type="primary">HIPP26</name>
    <name evidence="6" type="ORF">QJS10_CPA10g01776</name>
</gene>
<feature type="region of interest" description="Disordered" evidence="4">
    <location>
        <begin position="180"/>
        <end position="228"/>
    </location>
</feature>
<feature type="compositionally biased region" description="Basic and acidic residues" evidence="4">
    <location>
        <begin position="189"/>
        <end position="228"/>
    </location>
</feature>
<evidence type="ECO:0000256" key="2">
    <source>
        <dbReference type="ARBA" id="ARBA00023289"/>
    </source>
</evidence>
<dbReference type="PANTHER" id="PTHR46195">
    <property type="entry name" value="HEAVY METAL-ASSOCIATED ISOPRENYLATED PLANT PROTEIN 7"/>
    <property type="match status" value="1"/>
</dbReference>
<evidence type="ECO:0000256" key="4">
    <source>
        <dbReference type="SAM" id="MobiDB-lite"/>
    </source>
</evidence>
<accession>A0AAV9E1E3</accession>
<feature type="compositionally biased region" description="Basic and acidic residues" evidence="4">
    <location>
        <begin position="83"/>
        <end position="95"/>
    </location>
</feature>
<dbReference type="GO" id="GO:0046872">
    <property type="term" value="F:metal ion binding"/>
    <property type="evidence" value="ECO:0007669"/>
    <property type="project" value="UniProtKB-KW"/>
</dbReference>
<name>A0AAV9E1E3_ACOCL</name>
<reference evidence="6" key="1">
    <citation type="journal article" date="2023" name="Nat. Commun.">
        <title>Diploid and tetraploid genomes of Acorus and the evolution of monocots.</title>
        <authorList>
            <person name="Ma L."/>
            <person name="Liu K.W."/>
            <person name="Li Z."/>
            <person name="Hsiao Y.Y."/>
            <person name="Qi Y."/>
            <person name="Fu T."/>
            <person name="Tang G.D."/>
            <person name="Zhang D."/>
            <person name="Sun W.H."/>
            <person name="Liu D.K."/>
            <person name="Li Y."/>
            <person name="Chen G.Z."/>
            <person name="Liu X.D."/>
            <person name="Liao X.Y."/>
            <person name="Jiang Y.T."/>
            <person name="Yu X."/>
            <person name="Hao Y."/>
            <person name="Huang J."/>
            <person name="Zhao X.W."/>
            <person name="Ke S."/>
            <person name="Chen Y.Y."/>
            <person name="Wu W.L."/>
            <person name="Hsu J.L."/>
            <person name="Lin Y.F."/>
            <person name="Huang M.D."/>
            <person name="Li C.Y."/>
            <person name="Huang L."/>
            <person name="Wang Z.W."/>
            <person name="Zhao X."/>
            <person name="Zhong W.Y."/>
            <person name="Peng D.H."/>
            <person name="Ahmad S."/>
            <person name="Lan S."/>
            <person name="Zhang J.S."/>
            <person name="Tsai W.C."/>
            <person name="Van de Peer Y."/>
            <person name="Liu Z.J."/>
        </authorList>
    </citation>
    <scope>NUCLEOTIDE SEQUENCE</scope>
    <source>
        <strain evidence="6">CP</strain>
    </source>
</reference>
<dbReference type="SUPFAM" id="SSF55008">
    <property type="entry name" value="HMA, heavy metal-associated domain"/>
    <property type="match status" value="2"/>
</dbReference>
<feature type="region of interest" description="Disordered" evidence="4">
    <location>
        <begin position="55"/>
        <end position="74"/>
    </location>
</feature>
<dbReference type="CDD" id="cd00371">
    <property type="entry name" value="HMA"/>
    <property type="match status" value="2"/>
</dbReference>
<organism evidence="6 7">
    <name type="scientific">Acorus calamus</name>
    <name type="common">Sweet flag</name>
    <dbReference type="NCBI Taxonomy" id="4465"/>
    <lineage>
        <taxon>Eukaryota</taxon>
        <taxon>Viridiplantae</taxon>
        <taxon>Streptophyta</taxon>
        <taxon>Embryophyta</taxon>
        <taxon>Tracheophyta</taxon>
        <taxon>Spermatophyta</taxon>
        <taxon>Magnoliopsida</taxon>
        <taxon>Liliopsida</taxon>
        <taxon>Acoraceae</taxon>
        <taxon>Acorus</taxon>
    </lineage>
</organism>
<protein>
    <submittedName>
        <fullName evidence="6">Heavy metal-associated isoprenylated plant protein 26</fullName>
    </submittedName>
</protein>
<feature type="domain" description="HMA" evidence="5">
    <location>
        <begin position="124"/>
        <end position="187"/>
    </location>
</feature>
<evidence type="ECO:0000256" key="1">
    <source>
        <dbReference type="ARBA" id="ARBA00022723"/>
    </source>
</evidence>
<feature type="compositionally biased region" description="Basic and acidic residues" evidence="4">
    <location>
        <begin position="7"/>
        <end position="27"/>
    </location>
</feature>